<evidence type="ECO:0000256" key="8">
    <source>
        <dbReference type="ARBA" id="ARBA00022833"/>
    </source>
</evidence>
<sequence>MDQSSAQKEIARLRREIKKHDRLYYELARPEISDGEYDLLMQRLIELEKQHPGLVLPDSPTQRVAGKPLPGFTQVKHPTPMLSLDNTYNEDDLREFDQRVCKGLTGQSYRYVVELKIDGVAVALFYRQGLLEYGATRGDGVRGDDITANLKTIRSIPLSIDASESELEVRGEVYLSKKEFARLNDIKQQEGQAVFANPRNAAAGSLKQLDPRAVAQRKLSIFVYGMGRPPGNLDQHYQAMKFMKDLGFKVNPNIGLCQDISQVIDYCNRWEQKRDDLDYEIDGMVVKLDTYAQQRQLGATSHSPRWAIAYKFPARQAATILRSVEFSLGRTGVVTPVANLEPVQLSGSIVSRATLHNDDELKRKDLHYGDTVIIEKAGEIIPQVVRVVIEKRNKKAGPVVMPQNCPVCHAPLKRLEGEVAWRCGNVSCPAQVKGRIEHFASRGAMDIDGLGPAVVELLVTQELITDFGDLYDLRKADLLPLERMGEKSADNLITAIEKSKGNPFWRVVYSLGIIHVGTQAARELAKRFEDMDSLASAGCQEISKIYGLGPAVGQSVENFFRNPHNLKVLEKLKRAGVRMKSDSSTGHGGAFSGMTVVLTGGLESYTREQAAELIISQGGNIGSAVSKKTSLVLAGSEPGSKYDKARALGVTVIDEREFIRMVKGL</sequence>
<dbReference type="Pfam" id="PF12826">
    <property type="entry name" value="HHH_2"/>
    <property type="match status" value="1"/>
</dbReference>
<feature type="binding site" evidence="14">
    <location>
        <begin position="34"/>
        <end position="38"/>
    </location>
    <ligand>
        <name>NAD(+)</name>
        <dbReference type="ChEBI" id="CHEBI:57540"/>
    </ligand>
</feature>
<reference evidence="16 17" key="1">
    <citation type="journal article" date="2016" name="Nat. Commun.">
        <title>Thousands of microbial genomes shed light on interconnected biogeochemical processes in an aquifer system.</title>
        <authorList>
            <person name="Anantharaman K."/>
            <person name="Brown C.T."/>
            <person name="Hug L.A."/>
            <person name="Sharon I."/>
            <person name="Castelle C.J."/>
            <person name="Probst A.J."/>
            <person name="Thomas B.C."/>
            <person name="Singh A."/>
            <person name="Wilkins M.J."/>
            <person name="Karaoz U."/>
            <person name="Brodie E.L."/>
            <person name="Williams K.H."/>
            <person name="Hubbard S.S."/>
            <person name="Banfield J.F."/>
        </authorList>
    </citation>
    <scope>NUCLEOTIDE SEQUENCE [LARGE SCALE GENOMIC DNA]</scope>
</reference>
<feature type="domain" description="BRCT" evidence="15">
    <location>
        <begin position="586"/>
        <end position="665"/>
    </location>
</feature>
<keyword evidence="7 14" id="KW-0227">DNA damage</keyword>
<dbReference type="NCBIfam" id="NF005932">
    <property type="entry name" value="PRK07956.1"/>
    <property type="match status" value="1"/>
</dbReference>
<dbReference type="PROSITE" id="PS50172">
    <property type="entry name" value="BRCT"/>
    <property type="match status" value="1"/>
</dbReference>
<keyword evidence="14" id="KW-0464">Manganese</keyword>
<evidence type="ECO:0000256" key="1">
    <source>
        <dbReference type="ARBA" id="ARBA00004067"/>
    </source>
</evidence>
<gene>
    <name evidence="14" type="primary">ligA</name>
    <name evidence="16" type="ORF">A2024_08550</name>
</gene>
<feature type="binding site" evidence="14">
    <location>
        <position position="311"/>
    </location>
    <ligand>
        <name>NAD(+)</name>
        <dbReference type="ChEBI" id="CHEBI:57540"/>
    </ligand>
</feature>
<dbReference type="InterPro" id="IPR004150">
    <property type="entry name" value="NAD_DNA_ligase_OB"/>
</dbReference>
<dbReference type="Pfam" id="PF01653">
    <property type="entry name" value="DNA_ligase_aden"/>
    <property type="match status" value="1"/>
</dbReference>
<keyword evidence="8 14" id="KW-0862">Zinc</keyword>
<comment type="similarity">
    <text evidence="13 14">Belongs to the NAD-dependent DNA ligase family. LigA subfamily.</text>
</comment>
<dbReference type="NCBIfam" id="TIGR00575">
    <property type="entry name" value="dnlj"/>
    <property type="match status" value="1"/>
</dbReference>
<dbReference type="PROSITE" id="PS01055">
    <property type="entry name" value="DNA_LIGASE_N1"/>
    <property type="match status" value="1"/>
</dbReference>
<evidence type="ECO:0000256" key="6">
    <source>
        <dbReference type="ARBA" id="ARBA00022723"/>
    </source>
</evidence>
<dbReference type="PIRSF" id="PIRSF001604">
    <property type="entry name" value="LigA"/>
    <property type="match status" value="1"/>
</dbReference>
<dbReference type="SMART" id="SM00292">
    <property type="entry name" value="BRCT"/>
    <property type="match status" value="1"/>
</dbReference>
<dbReference type="Gene3D" id="3.40.50.10190">
    <property type="entry name" value="BRCT domain"/>
    <property type="match status" value="1"/>
</dbReference>
<dbReference type="InterPro" id="IPR036420">
    <property type="entry name" value="BRCT_dom_sf"/>
</dbReference>
<dbReference type="Gene3D" id="1.10.150.20">
    <property type="entry name" value="5' to 3' exonuclease, C-terminal subdomain"/>
    <property type="match status" value="2"/>
</dbReference>
<dbReference type="Gene3D" id="6.20.10.30">
    <property type="match status" value="1"/>
</dbReference>
<dbReference type="InterPro" id="IPR013840">
    <property type="entry name" value="DNAligase_N"/>
</dbReference>
<dbReference type="SUPFAM" id="SSF47781">
    <property type="entry name" value="RuvA domain 2-like"/>
    <property type="match status" value="1"/>
</dbReference>
<evidence type="ECO:0000256" key="12">
    <source>
        <dbReference type="ARBA" id="ARBA00034005"/>
    </source>
</evidence>
<dbReference type="InterPro" id="IPR001679">
    <property type="entry name" value="DNA_ligase"/>
</dbReference>
<dbReference type="InterPro" id="IPR012340">
    <property type="entry name" value="NA-bd_OB-fold"/>
</dbReference>
<dbReference type="SMART" id="SM00532">
    <property type="entry name" value="LIGANc"/>
    <property type="match status" value="1"/>
</dbReference>
<feature type="binding site" evidence="14">
    <location>
        <position position="408"/>
    </location>
    <ligand>
        <name>Zn(2+)</name>
        <dbReference type="ChEBI" id="CHEBI:29105"/>
    </ligand>
</feature>
<dbReference type="GO" id="GO:0006260">
    <property type="term" value="P:DNA replication"/>
    <property type="evidence" value="ECO:0007669"/>
    <property type="project" value="UniProtKB-KW"/>
</dbReference>
<dbReference type="InterPro" id="IPR013839">
    <property type="entry name" value="DNAligase_adenylation"/>
</dbReference>
<feature type="binding site" evidence="14">
    <location>
        <begin position="83"/>
        <end position="84"/>
    </location>
    <ligand>
        <name>NAD(+)</name>
        <dbReference type="ChEBI" id="CHEBI:57540"/>
    </ligand>
</feature>
<keyword evidence="10 14" id="KW-0520">NAD</keyword>
<evidence type="ECO:0000256" key="9">
    <source>
        <dbReference type="ARBA" id="ARBA00022842"/>
    </source>
</evidence>
<evidence type="ECO:0000256" key="3">
    <source>
        <dbReference type="ARBA" id="ARBA00013308"/>
    </source>
</evidence>
<dbReference type="Gene3D" id="1.10.287.610">
    <property type="entry name" value="Helix hairpin bin"/>
    <property type="match status" value="1"/>
</dbReference>
<keyword evidence="5 14" id="KW-0235">DNA replication</keyword>
<dbReference type="FunFam" id="1.10.150.20:FF:000007">
    <property type="entry name" value="DNA ligase"/>
    <property type="match status" value="1"/>
</dbReference>
<dbReference type="GO" id="GO:0003911">
    <property type="term" value="F:DNA ligase (NAD+) activity"/>
    <property type="evidence" value="ECO:0007669"/>
    <property type="project" value="UniProtKB-UniRule"/>
</dbReference>
<dbReference type="CDD" id="cd17748">
    <property type="entry name" value="BRCT_DNA_ligase_like"/>
    <property type="match status" value="1"/>
</dbReference>
<dbReference type="GO" id="GO:0006281">
    <property type="term" value="P:DNA repair"/>
    <property type="evidence" value="ECO:0007669"/>
    <property type="project" value="UniProtKB-KW"/>
</dbReference>
<evidence type="ECO:0000256" key="5">
    <source>
        <dbReference type="ARBA" id="ARBA00022705"/>
    </source>
</evidence>
<keyword evidence="4 14" id="KW-0436">Ligase</keyword>
<dbReference type="GO" id="GO:0046872">
    <property type="term" value="F:metal ion binding"/>
    <property type="evidence" value="ECO:0007669"/>
    <property type="project" value="UniProtKB-KW"/>
</dbReference>
<dbReference type="SUPFAM" id="SSF52113">
    <property type="entry name" value="BRCT domain"/>
    <property type="match status" value="1"/>
</dbReference>
<dbReference type="Gene3D" id="2.40.50.140">
    <property type="entry name" value="Nucleic acid-binding proteins"/>
    <property type="match status" value="1"/>
</dbReference>
<comment type="function">
    <text evidence="1 14">DNA ligase that catalyzes the formation of phosphodiester linkages between 5'-phosphoryl and 3'-hydroxyl groups in double-stranded DNA using NAD as a coenzyme and as the energy source for the reaction. It is essential for DNA replication and repair of damaged DNA.</text>
</comment>
<dbReference type="Pfam" id="PF14520">
    <property type="entry name" value="HHH_5"/>
    <property type="match status" value="1"/>
</dbReference>
<dbReference type="Pfam" id="PF03119">
    <property type="entry name" value="DNA_ligase_ZBD"/>
    <property type="match status" value="1"/>
</dbReference>
<dbReference type="InterPro" id="IPR004149">
    <property type="entry name" value="Znf_DNAligase_C4"/>
</dbReference>
<evidence type="ECO:0000256" key="11">
    <source>
        <dbReference type="ARBA" id="ARBA00023204"/>
    </source>
</evidence>
<comment type="caution">
    <text evidence="16">The sequence shown here is derived from an EMBL/GenBank/DDBJ whole genome shotgun (WGS) entry which is preliminary data.</text>
</comment>
<feature type="binding site" evidence="14">
    <location>
        <position position="114"/>
    </location>
    <ligand>
        <name>NAD(+)</name>
        <dbReference type="ChEBI" id="CHEBI:57540"/>
    </ligand>
</feature>
<dbReference type="PANTHER" id="PTHR23389:SF9">
    <property type="entry name" value="DNA LIGASE"/>
    <property type="match status" value="1"/>
</dbReference>
<dbReference type="SUPFAM" id="SSF50249">
    <property type="entry name" value="Nucleic acid-binding proteins"/>
    <property type="match status" value="1"/>
</dbReference>
<dbReference type="Pfam" id="PF00533">
    <property type="entry name" value="BRCT"/>
    <property type="match status" value="1"/>
</dbReference>
<dbReference type="InterPro" id="IPR010994">
    <property type="entry name" value="RuvA_2-like"/>
</dbReference>
<feature type="binding site" evidence="14">
    <location>
        <position position="137"/>
    </location>
    <ligand>
        <name>NAD(+)</name>
        <dbReference type="ChEBI" id="CHEBI:57540"/>
    </ligand>
</feature>
<proteinExistence type="inferred from homology"/>
<dbReference type="InterPro" id="IPR001357">
    <property type="entry name" value="BRCT_dom"/>
</dbReference>
<dbReference type="Proteomes" id="UP000177230">
    <property type="component" value="Unassembled WGS sequence"/>
</dbReference>
<dbReference type="PANTHER" id="PTHR23389">
    <property type="entry name" value="CHROMOSOME TRANSMISSION FIDELITY FACTOR 18"/>
    <property type="match status" value="1"/>
</dbReference>
<dbReference type="EC" id="6.5.1.2" evidence="2 14"/>
<evidence type="ECO:0000259" key="15">
    <source>
        <dbReference type="PROSITE" id="PS50172"/>
    </source>
</evidence>
<feature type="binding site" evidence="14">
    <location>
        <position position="405"/>
    </location>
    <ligand>
        <name>Zn(2+)</name>
        <dbReference type="ChEBI" id="CHEBI:29105"/>
    </ligand>
</feature>
<keyword evidence="6 14" id="KW-0479">Metal-binding</keyword>
<dbReference type="Gene3D" id="3.30.470.30">
    <property type="entry name" value="DNA ligase/mRNA capping enzyme"/>
    <property type="match status" value="1"/>
</dbReference>
<organism evidence="16 17">
    <name type="scientific">Candidatus Edwardsbacteria bacterium GWF2_54_11</name>
    <dbReference type="NCBI Taxonomy" id="1817851"/>
    <lineage>
        <taxon>Bacteria</taxon>
        <taxon>Candidatus Edwardsiibacteriota</taxon>
    </lineage>
</organism>
<dbReference type="HAMAP" id="MF_01588">
    <property type="entry name" value="DNA_ligase_A"/>
    <property type="match status" value="1"/>
</dbReference>
<feature type="binding site" evidence="14">
    <location>
        <position position="423"/>
    </location>
    <ligand>
        <name>Zn(2+)</name>
        <dbReference type="ChEBI" id="CHEBI:29105"/>
    </ligand>
</feature>
<dbReference type="GO" id="GO:0005829">
    <property type="term" value="C:cytosol"/>
    <property type="evidence" value="ECO:0007669"/>
    <property type="project" value="TreeGrafter"/>
</dbReference>
<protein>
    <recommendedName>
        <fullName evidence="3 14">DNA ligase</fullName>
        <ecNumber evidence="2 14">6.5.1.2</ecNumber>
    </recommendedName>
    <alternativeName>
        <fullName evidence="14">Polydeoxyribonucleotide synthase [NAD(+)]</fullName>
    </alternativeName>
</protein>
<dbReference type="AlphaFoldDB" id="A0A1F5R4D1"/>
<name>A0A1F5R4D1_9BACT</name>
<feature type="binding site" evidence="14">
    <location>
        <position position="287"/>
    </location>
    <ligand>
        <name>NAD(+)</name>
        <dbReference type="ChEBI" id="CHEBI:57540"/>
    </ligand>
</feature>
<accession>A0A1F5R4D1</accession>
<keyword evidence="11 14" id="KW-0234">DNA repair</keyword>
<feature type="active site" description="N6-AMP-lysine intermediate" evidence="14">
    <location>
        <position position="116"/>
    </location>
</feature>
<dbReference type="EMBL" id="MFFM01000042">
    <property type="protein sequence ID" value="OGF09325.1"/>
    <property type="molecule type" value="Genomic_DNA"/>
</dbReference>
<evidence type="ECO:0000313" key="16">
    <source>
        <dbReference type="EMBL" id="OGF09325.1"/>
    </source>
</evidence>
<keyword evidence="9 14" id="KW-0460">Magnesium</keyword>
<dbReference type="SUPFAM" id="SSF56091">
    <property type="entry name" value="DNA ligase/mRNA capping enzyme, catalytic domain"/>
    <property type="match status" value="1"/>
</dbReference>
<comment type="catalytic activity">
    <reaction evidence="12 14">
        <text>NAD(+) + (deoxyribonucleotide)n-3'-hydroxyl + 5'-phospho-(deoxyribonucleotide)m = (deoxyribonucleotide)n+m + AMP + beta-nicotinamide D-nucleotide.</text>
        <dbReference type="EC" id="6.5.1.2"/>
    </reaction>
</comment>
<dbReference type="Pfam" id="PF03120">
    <property type="entry name" value="OB_DNA_ligase"/>
    <property type="match status" value="1"/>
</dbReference>
<evidence type="ECO:0000256" key="13">
    <source>
        <dbReference type="ARBA" id="ARBA00060881"/>
    </source>
</evidence>
<dbReference type="InterPro" id="IPR018239">
    <property type="entry name" value="DNA_ligase_AS"/>
</dbReference>
<dbReference type="InterPro" id="IPR041663">
    <property type="entry name" value="DisA/LigA_HHH"/>
</dbReference>
<dbReference type="FunFam" id="2.40.50.140:FF:000012">
    <property type="entry name" value="DNA ligase"/>
    <property type="match status" value="1"/>
</dbReference>
<comment type="cofactor">
    <cofactor evidence="14">
        <name>Mg(2+)</name>
        <dbReference type="ChEBI" id="CHEBI:18420"/>
    </cofactor>
    <cofactor evidence="14">
        <name>Mn(2+)</name>
        <dbReference type="ChEBI" id="CHEBI:29035"/>
    </cofactor>
</comment>
<feature type="binding site" evidence="14">
    <location>
        <position position="428"/>
    </location>
    <ligand>
        <name>Zn(2+)</name>
        <dbReference type="ChEBI" id="CHEBI:29105"/>
    </ligand>
</feature>
<evidence type="ECO:0000256" key="7">
    <source>
        <dbReference type="ARBA" id="ARBA00022763"/>
    </source>
</evidence>
<evidence type="ECO:0000256" key="4">
    <source>
        <dbReference type="ARBA" id="ARBA00022598"/>
    </source>
</evidence>
<dbReference type="FunFam" id="3.30.470.30:FF:000001">
    <property type="entry name" value="DNA ligase"/>
    <property type="match status" value="1"/>
</dbReference>
<evidence type="ECO:0000256" key="14">
    <source>
        <dbReference type="HAMAP-Rule" id="MF_01588"/>
    </source>
</evidence>
<dbReference type="CDD" id="cd00114">
    <property type="entry name" value="LIGANc"/>
    <property type="match status" value="1"/>
</dbReference>
<feature type="binding site" evidence="14">
    <location>
        <position position="172"/>
    </location>
    <ligand>
        <name>NAD(+)</name>
        <dbReference type="ChEBI" id="CHEBI:57540"/>
    </ligand>
</feature>
<evidence type="ECO:0000256" key="2">
    <source>
        <dbReference type="ARBA" id="ARBA00012722"/>
    </source>
</evidence>
<evidence type="ECO:0000256" key="10">
    <source>
        <dbReference type="ARBA" id="ARBA00023027"/>
    </source>
</evidence>
<evidence type="ECO:0000313" key="17">
    <source>
        <dbReference type="Proteomes" id="UP000177230"/>
    </source>
</evidence>